<protein>
    <submittedName>
        <fullName evidence="4">Putative carboxylesterase, 2-hydroxyisoflavanone dehydratase</fullName>
        <ecNumber evidence="4">3.1.1.1</ecNumber>
        <ecNumber evidence="4">4.2.1.105</ecNumber>
    </submittedName>
</protein>
<evidence type="ECO:0000313" key="5">
    <source>
        <dbReference type="Proteomes" id="UP000265566"/>
    </source>
</evidence>
<dbReference type="InterPro" id="IPR050466">
    <property type="entry name" value="Carboxylest/Gibb_receptor"/>
</dbReference>
<evidence type="ECO:0000259" key="3">
    <source>
        <dbReference type="Pfam" id="PF07859"/>
    </source>
</evidence>
<dbReference type="EC" id="3.1.1.1" evidence="4"/>
<dbReference type="PANTHER" id="PTHR23024:SF368">
    <property type="entry name" value="2-HYDROXYISOFLAVANONE DEHYDRATASE"/>
    <property type="match status" value="1"/>
</dbReference>
<keyword evidence="4" id="KW-0378">Hydrolase</keyword>
<dbReference type="Pfam" id="PF07859">
    <property type="entry name" value="Abhydrolase_3"/>
    <property type="match status" value="1"/>
</dbReference>
<feature type="domain" description="Alpha/beta hydrolase fold-3" evidence="3">
    <location>
        <begin position="111"/>
        <end position="338"/>
    </location>
</feature>
<proteinExistence type="inferred from homology"/>
<evidence type="ECO:0000313" key="4">
    <source>
        <dbReference type="EMBL" id="RHN53283.1"/>
    </source>
</evidence>
<dbReference type="EMBL" id="PSQE01000005">
    <property type="protein sequence ID" value="RHN53283.1"/>
    <property type="molecule type" value="Genomic_DNA"/>
</dbReference>
<feature type="transmembrane region" description="Helical" evidence="2">
    <location>
        <begin position="6"/>
        <end position="27"/>
    </location>
</feature>
<comment type="similarity">
    <text evidence="1">Belongs to the 'GDXG' lipolytic enzyme family.</text>
</comment>
<evidence type="ECO:0000256" key="2">
    <source>
        <dbReference type="SAM" id="Phobius"/>
    </source>
</evidence>
<evidence type="ECO:0000256" key="1">
    <source>
        <dbReference type="ARBA" id="ARBA00010515"/>
    </source>
</evidence>
<accession>A0A396HL54</accession>
<keyword evidence="2" id="KW-1133">Transmembrane helix</keyword>
<dbReference type="Gramene" id="rna28174">
    <property type="protein sequence ID" value="RHN53283.1"/>
    <property type="gene ID" value="gene28174"/>
</dbReference>
<organism evidence="4 5">
    <name type="scientific">Medicago truncatula</name>
    <name type="common">Barrel medic</name>
    <name type="synonym">Medicago tribuloides</name>
    <dbReference type="NCBI Taxonomy" id="3880"/>
    <lineage>
        <taxon>Eukaryota</taxon>
        <taxon>Viridiplantae</taxon>
        <taxon>Streptophyta</taxon>
        <taxon>Embryophyta</taxon>
        <taxon>Tracheophyta</taxon>
        <taxon>Spermatophyta</taxon>
        <taxon>Magnoliopsida</taxon>
        <taxon>eudicotyledons</taxon>
        <taxon>Gunneridae</taxon>
        <taxon>Pentapetalae</taxon>
        <taxon>rosids</taxon>
        <taxon>fabids</taxon>
        <taxon>Fabales</taxon>
        <taxon>Fabaceae</taxon>
        <taxon>Papilionoideae</taxon>
        <taxon>50 kb inversion clade</taxon>
        <taxon>NPAAA clade</taxon>
        <taxon>Hologalegina</taxon>
        <taxon>IRL clade</taxon>
        <taxon>Trifolieae</taxon>
        <taxon>Medicago</taxon>
    </lineage>
</organism>
<dbReference type="PANTHER" id="PTHR23024">
    <property type="entry name" value="ARYLACETAMIDE DEACETYLASE"/>
    <property type="match status" value="1"/>
</dbReference>
<keyword evidence="2" id="KW-0472">Membrane</keyword>
<dbReference type="AlphaFoldDB" id="A0A396HL54"/>
<dbReference type="InterPro" id="IPR029058">
    <property type="entry name" value="AB_hydrolase_fold"/>
</dbReference>
<dbReference type="Proteomes" id="UP000265566">
    <property type="component" value="Chromosome 5"/>
</dbReference>
<dbReference type="Gene3D" id="3.40.50.1820">
    <property type="entry name" value="alpha/beta hydrolase"/>
    <property type="match status" value="1"/>
</dbReference>
<keyword evidence="4" id="KW-0456">Lyase</keyword>
<name>A0A396HL54_MEDTR</name>
<dbReference type="SUPFAM" id="SSF53474">
    <property type="entry name" value="alpha/beta-Hydrolases"/>
    <property type="match status" value="1"/>
</dbReference>
<dbReference type="EC" id="4.2.1.105" evidence="4"/>
<gene>
    <name evidence="4" type="ORF">MtrunA17_Chr5g0394211</name>
</gene>
<comment type="caution">
    <text evidence="4">The sequence shown here is derived from an EMBL/GenBank/DDBJ whole genome shotgun (WGS) entry which is preliminary data.</text>
</comment>
<dbReference type="GO" id="GO:0033987">
    <property type="term" value="F:2-hydroxyisoflavanone dehydratase activity"/>
    <property type="evidence" value="ECO:0007669"/>
    <property type="project" value="UniProtKB-EC"/>
</dbReference>
<sequence>MEPYLIILSLTILVHTLLPMFLTHFVYSTKMSMNSCSNTNKEIEKELLPLIRVYKDGTIERLMSSSIVPPSLQDPQTGVSSKDIVISNNNPSLSARIFLPKSHHNHKFPILLYFHAGAFCVESPFSFFCHRYLNLLVSESNIIAVSIDYRLLPQHPLPAAYEDGWTSLQWVASHTSNDPNSSIEKEQWLQDYGDFNKVYIGGDVNGANLAHNLAMRAGTETLPNNLKILGALLCCPFFWGSKPIGSEPVEEHENSLAIKVWNFVYPNAKGGIDNPMVNPCAIGAPSLATLGCSKILLTITDKDEFRDRDVLYYESVKESGWQGQLELFEAGDEEHGFQIFKPETDGAKQFIKRLASFLV</sequence>
<dbReference type="GO" id="GO:0106435">
    <property type="term" value="F:carboxylesterase activity"/>
    <property type="evidence" value="ECO:0007669"/>
    <property type="project" value="UniProtKB-EC"/>
</dbReference>
<keyword evidence="2" id="KW-0812">Transmembrane</keyword>
<dbReference type="InterPro" id="IPR013094">
    <property type="entry name" value="AB_hydrolase_3"/>
</dbReference>
<reference evidence="5" key="1">
    <citation type="journal article" date="2018" name="Nat. Plants">
        <title>Whole-genome landscape of Medicago truncatula symbiotic genes.</title>
        <authorList>
            <person name="Pecrix Y."/>
            <person name="Staton S.E."/>
            <person name="Sallet E."/>
            <person name="Lelandais-Briere C."/>
            <person name="Moreau S."/>
            <person name="Carrere S."/>
            <person name="Blein T."/>
            <person name="Jardinaud M.F."/>
            <person name="Latrasse D."/>
            <person name="Zouine M."/>
            <person name="Zahm M."/>
            <person name="Kreplak J."/>
            <person name="Mayjonade B."/>
            <person name="Satge C."/>
            <person name="Perez M."/>
            <person name="Cauet S."/>
            <person name="Marande W."/>
            <person name="Chantry-Darmon C."/>
            <person name="Lopez-Roques C."/>
            <person name="Bouchez O."/>
            <person name="Berard A."/>
            <person name="Debelle F."/>
            <person name="Munos S."/>
            <person name="Bendahmane A."/>
            <person name="Berges H."/>
            <person name="Niebel A."/>
            <person name="Buitink J."/>
            <person name="Frugier F."/>
            <person name="Benhamed M."/>
            <person name="Crespi M."/>
            <person name="Gouzy J."/>
            <person name="Gamas P."/>
        </authorList>
    </citation>
    <scope>NUCLEOTIDE SEQUENCE [LARGE SCALE GENOMIC DNA]</scope>
    <source>
        <strain evidence="5">cv. Jemalong A17</strain>
    </source>
</reference>